<protein>
    <recommendedName>
        <fullName evidence="4">Lipoprotein</fullName>
    </recommendedName>
</protein>
<comment type="caution">
    <text evidence="2">The sequence shown here is derived from an EMBL/GenBank/DDBJ whole genome shotgun (WGS) entry which is preliminary data.</text>
</comment>
<organism evidence="2 3">
    <name type="scientific">Azospirillum argentinense</name>
    <dbReference type="NCBI Taxonomy" id="2970906"/>
    <lineage>
        <taxon>Bacteria</taxon>
        <taxon>Pseudomonadati</taxon>
        <taxon>Pseudomonadota</taxon>
        <taxon>Alphaproteobacteria</taxon>
        <taxon>Rhodospirillales</taxon>
        <taxon>Azospirillaceae</taxon>
        <taxon>Azospirillum</taxon>
    </lineage>
</organism>
<dbReference type="EMBL" id="JBJLSN010000009">
    <property type="protein sequence ID" value="MFL7901230.1"/>
    <property type="molecule type" value="Genomic_DNA"/>
</dbReference>
<feature type="signal peptide" evidence="1">
    <location>
        <begin position="1"/>
        <end position="25"/>
    </location>
</feature>
<accession>A0ABW8V3Y8</accession>
<reference evidence="2 3" key="1">
    <citation type="submission" date="2024-11" db="EMBL/GenBank/DDBJ databases">
        <title>Draft genome sequences of two bacteria associated to sugarcane roots in Colombia.</title>
        <authorList>
            <person name="Pardo-Diaz S."/>
            <person name="Masmela-Mendoza J."/>
            <person name="Delgadillo-Duran P."/>
            <person name="Bautista E.J."/>
            <person name="Rojas-Tapias D.F."/>
        </authorList>
    </citation>
    <scope>NUCLEOTIDE SEQUENCE [LARGE SCALE GENOMIC DNA]</scope>
    <source>
        <strain evidence="2 3">Ap18</strain>
    </source>
</reference>
<name>A0ABW8V3Y8_9PROT</name>
<evidence type="ECO:0000313" key="2">
    <source>
        <dbReference type="EMBL" id="MFL7901230.1"/>
    </source>
</evidence>
<evidence type="ECO:0000256" key="1">
    <source>
        <dbReference type="SAM" id="SignalP"/>
    </source>
</evidence>
<evidence type="ECO:0000313" key="3">
    <source>
        <dbReference type="Proteomes" id="UP001628281"/>
    </source>
</evidence>
<proteinExistence type="predicted"/>
<dbReference type="RefSeq" id="WP_247874640.1">
    <property type="nucleotide sequence ID" value="NZ_CP007794.1"/>
</dbReference>
<gene>
    <name evidence="2" type="ORF">ACJ41P_08870</name>
</gene>
<dbReference type="Proteomes" id="UP001628281">
    <property type="component" value="Unassembled WGS sequence"/>
</dbReference>
<keyword evidence="1" id="KW-0732">Signal</keyword>
<keyword evidence="3" id="KW-1185">Reference proteome</keyword>
<evidence type="ECO:0008006" key="4">
    <source>
        <dbReference type="Google" id="ProtNLM"/>
    </source>
</evidence>
<feature type="chain" id="PRO_5045263145" description="Lipoprotein" evidence="1">
    <location>
        <begin position="26"/>
        <end position="194"/>
    </location>
</feature>
<sequence length="194" mass="20642">MSTQQPRRAMTFLSRAGVLALCAMAAACTNERVVADLPVPAYTLSEVSYAASNRDLRVVIHGNPFGMDPQTFGPLVTANMQNRISGVRTNFTTTPNQTARPDYRVVLAFNPAETTLNSYLCSGQPLRTSPPGGPIVVQGAFCRGGGTLSSATGWLDRPQGPNDPDFRSLISDMTFALFPARRADLDGCGGGPDC</sequence>
<dbReference type="PROSITE" id="PS51257">
    <property type="entry name" value="PROKAR_LIPOPROTEIN"/>
    <property type="match status" value="1"/>
</dbReference>